<protein>
    <submittedName>
        <fullName evidence="1">Uncharacterized protein</fullName>
    </submittedName>
</protein>
<reference evidence="1 2" key="1">
    <citation type="journal article" date="2016" name="Nat. Commun.">
        <title>Thousands of microbial genomes shed light on interconnected biogeochemical processes in an aquifer system.</title>
        <authorList>
            <person name="Anantharaman K."/>
            <person name="Brown C.T."/>
            <person name="Hug L.A."/>
            <person name="Sharon I."/>
            <person name="Castelle C.J."/>
            <person name="Probst A.J."/>
            <person name="Thomas B.C."/>
            <person name="Singh A."/>
            <person name="Wilkins M.J."/>
            <person name="Karaoz U."/>
            <person name="Brodie E.L."/>
            <person name="Williams K.H."/>
            <person name="Hubbard S.S."/>
            <person name="Banfield J.F."/>
        </authorList>
    </citation>
    <scope>NUCLEOTIDE SEQUENCE [LARGE SCALE GENOMIC DNA]</scope>
</reference>
<dbReference type="Proteomes" id="UP000178797">
    <property type="component" value="Unassembled WGS sequence"/>
</dbReference>
<evidence type="ECO:0000313" key="2">
    <source>
        <dbReference type="Proteomes" id="UP000178797"/>
    </source>
</evidence>
<organism evidence="1 2">
    <name type="scientific">Candidatus Schekmanbacteria bacterium RBG_16_38_10</name>
    <dbReference type="NCBI Taxonomy" id="1817879"/>
    <lineage>
        <taxon>Bacteria</taxon>
        <taxon>Candidatus Schekmaniibacteriota</taxon>
    </lineage>
</organism>
<sequence>MIKNASILKKLEDDFSRQEGRLPYSKSLKIFEYMWKEAINLKIWPPENPMEGIDVDIRIAKILNSCLKKSSQG</sequence>
<accession>A0A1F7S1Y1</accession>
<dbReference type="AlphaFoldDB" id="A0A1F7S1Y1"/>
<evidence type="ECO:0000313" key="1">
    <source>
        <dbReference type="EMBL" id="OGL47825.1"/>
    </source>
</evidence>
<proteinExistence type="predicted"/>
<comment type="caution">
    <text evidence="1">The sequence shown here is derived from an EMBL/GenBank/DDBJ whole genome shotgun (WGS) entry which is preliminary data.</text>
</comment>
<dbReference type="EMBL" id="MGDE01000005">
    <property type="protein sequence ID" value="OGL47825.1"/>
    <property type="molecule type" value="Genomic_DNA"/>
</dbReference>
<name>A0A1F7S1Y1_9BACT</name>
<gene>
    <name evidence="1" type="ORF">A2W05_09905</name>
</gene>